<proteinExistence type="predicted"/>
<dbReference type="Gene3D" id="2.160.20.10">
    <property type="entry name" value="Single-stranded right-handed beta-helix, Pectin lyase-like"/>
    <property type="match status" value="1"/>
</dbReference>
<dbReference type="EMBL" id="SACK01000003">
    <property type="protein sequence ID" value="RVU00927.1"/>
    <property type="molecule type" value="Genomic_DNA"/>
</dbReference>
<reference evidence="3 4" key="1">
    <citation type="submission" date="2019-01" db="EMBL/GenBank/DDBJ databases">
        <authorList>
            <person name="Chen W.-M."/>
        </authorList>
    </citation>
    <scope>NUCLEOTIDE SEQUENCE [LARGE SCALE GENOMIC DNA]</scope>
    <source>
        <strain evidence="3 4">YBJ-36</strain>
    </source>
</reference>
<dbReference type="InterPro" id="IPR011050">
    <property type="entry name" value="Pectin_lyase_fold/virulence"/>
</dbReference>
<dbReference type="Pfam" id="PF12708">
    <property type="entry name" value="Pect-lyase_RHGA_epim"/>
    <property type="match status" value="1"/>
</dbReference>
<dbReference type="SMART" id="SM00710">
    <property type="entry name" value="PbH1"/>
    <property type="match status" value="9"/>
</dbReference>
<protein>
    <recommendedName>
        <fullName evidence="2">Rhamnogalacturonase A/B/Epimerase-like pectate lyase domain-containing protein</fullName>
    </recommendedName>
</protein>
<name>A0A437MTE2_9SPHI</name>
<dbReference type="InterPro" id="IPR024535">
    <property type="entry name" value="RHGA/B-epi-like_pectate_lyase"/>
</dbReference>
<dbReference type="RefSeq" id="WP_127704644.1">
    <property type="nucleotide sequence ID" value="NZ_SACK01000003.1"/>
</dbReference>
<feature type="chain" id="PRO_5018995604" description="Rhamnogalacturonase A/B/Epimerase-like pectate lyase domain-containing protein" evidence="1">
    <location>
        <begin position="23"/>
        <end position="447"/>
    </location>
</feature>
<dbReference type="SUPFAM" id="SSF51126">
    <property type="entry name" value="Pectin lyase-like"/>
    <property type="match status" value="1"/>
</dbReference>
<sequence>MKRILYITIVLSALVLSVQGFASIQSAKKVSVRDFGAKGDGITDDSEAFLRAIKAADFVVVPKGKYLLKKKLSFTKLSNKTISAYGATIINNNTELGTLYFGSSINITIEGGTWTRKTMPDHISNLPSEHTFSFVRVRNLTVKKVHINGSAQMGINMVLVDNATVYGNLIENCYRDGIYAHYSVNLTYESNTLNNIKDDAMSIHDYGIDAQKQEMFSAGYRQSGKSRIINNVTNNTYEGFASIGCDGLLISGNKINNTVNAGISIFNTPKLFKGSNARAKNITITNNYLSYTGGTQRIMGEEYKNQGQLTGGRSAIFVGVQDEQALINNPDPKSRITDVTITNNTVVNSYVNGAYIGQVDNLEFKNNTFTDCNIAMSNFSGRIVEIRLCNNVDIDDNSVIDDRSKPRHNAGYELKNVNGRMGKWIIKGHIDQADKYIIGSSPVSISQ</sequence>
<organism evidence="3 4">
    <name type="scientific">Mucilaginibacter limnophilus</name>
    <dbReference type="NCBI Taxonomy" id="1932778"/>
    <lineage>
        <taxon>Bacteria</taxon>
        <taxon>Pseudomonadati</taxon>
        <taxon>Bacteroidota</taxon>
        <taxon>Sphingobacteriia</taxon>
        <taxon>Sphingobacteriales</taxon>
        <taxon>Sphingobacteriaceae</taxon>
        <taxon>Mucilaginibacter</taxon>
    </lineage>
</organism>
<dbReference type="AlphaFoldDB" id="A0A437MTE2"/>
<feature type="domain" description="Rhamnogalacturonase A/B/Epimerase-like pectate lyase" evidence="2">
    <location>
        <begin position="30"/>
        <end position="263"/>
    </location>
</feature>
<evidence type="ECO:0000259" key="2">
    <source>
        <dbReference type="Pfam" id="PF12708"/>
    </source>
</evidence>
<gene>
    <name evidence="3" type="ORF">EOD41_09850</name>
</gene>
<dbReference type="Proteomes" id="UP000282759">
    <property type="component" value="Unassembled WGS sequence"/>
</dbReference>
<accession>A0A437MTE2</accession>
<feature type="signal peptide" evidence="1">
    <location>
        <begin position="1"/>
        <end position="22"/>
    </location>
</feature>
<comment type="caution">
    <text evidence="3">The sequence shown here is derived from an EMBL/GenBank/DDBJ whole genome shotgun (WGS) entry which is preliminary data.</text>
</comment>
<dbReference type="InterPro" id="IPR006626">
    <property type="entry name" value="PbH1"/>
</dbReference>
<evidence type="ECO:0000313" key="3">
    <source>
        <dbReference type="EMBL" id="RVU00927.1"/>
    </source>
</evidence>
<dbReference type="OrthoDB" id="253409at2"/>
<evidence type="ECO:0000313" key="4">
    <source>
        <dbReference type="Proteomes" id="UP000282759"/>
    </source>
</evidence>
<keyword evidence="4" id="KW-1185">Reference proteome</keyword>
<dbReference type="InterPro" id="IPR012334">
    <property type="entry name" value="Pectin_lyas_fold"/>
</dbReference>
<evidence type="ECO:0000256" key="1">
    <source>
        <dbReference type="SAM" id="SignalP"/>
    </source>
</evidence>
<keyword evidence="1" id="KW-0732">Signal</keyword>